<feature type="chain" id="PRO_5011584219" description="Lipocalin-like domain-containing protein" evidence="1">
    <location>
        <begin position="23"/>
        <end position="161"/>
    </location>
</feature>
<dbReference type="Pfam" id="PF13648">
    <property type="entry name" value="Lipocalin_4"/>
    <property type="match status" value="1"/>
</dbReference>
<evidence type="ECO:0000313" key="3">
    <source>
        <dbReference type="EMBL" id="SFN61761.1"/>
    </source>
</evidence>
<proteinExistence type="predicted"/>
<keyword evidence="1" id="KW-0732">Signal</keyword>
<keyword evidence="4" id="KW-1185">Reference proteome</keyword>
<sequence length="161" mass="18449">MKKVGILIFMAVLGFTSLTACSSDDSTAPVVEQEKNHLLGKWNATSTHMKIEMDGEILIDNLDEEEGSMYGRTHQYEFKADNIVEYYIYSPASGSNEAIERRGTTTYERKGNQLILKNYFPESYTILVSEENKLHLYSMFEVESEGSYIKSESIDKFERIK</sequence>
<dbReference type="OrthoDB" id="1359091at2"/>
<gene>
    <name evidence="3" type="ORF">SAMN05421741_10846</name>
</gene>
<reference evidence="4" key="1">
    <citation type="submission" date="2016-10" db="EMBL/GenBank/DDBJ databases">
        <authorList>
            <person name="Varghese N."/>
            <person name="Submissions S."/>
        </authorList>
    </citation>
    <scope>NUCLEOTIDE SEQUENCE [LARGE SCALE GENOMIC DNA]</scope>
    <source>
        <strain evidence="4">DS-12</strain>
    </source>
</reference>
<dbReference type="InterPro" id="IPR024311">
    <property type="entry name" value="Lipocalin-like"/>
</dbReference>
<evidence type="ECO:0000256" key="1">
    <source>
        <dbReference type="SAM" id="SignalP"/>
    </source>
</evidence>
<dbReference type="EMBL" id="FOVI01000008">
    <property type="protein sequence ID" value="SFN61761.1"/>
    <property type="molecule type" value="Genomic_DNA"/>
</dbReference>
<dbReference type="Proteomes" id="UP000199036">
    <property type="component" value="Unassembled WGS sequence"/>
</dbReference>
<evidence type="ECO:0000313" key="4">
    <source>
        <dbReference type="Proteomes" id="UP000199036"/>
    </source>
</evidence>
<dbReference type="PROSITE" id="PS51257">
    <property type="entry name" value="PROKAR_LIPOPROTEIN"/>
    <property type="match status" value="1"/>
</dbReference>
<name>A0A1I5AH07_9FLAO</name>
<accession>A0A1I5AH07</accession>
<dbReference type="RefSeq" id="WP_091521679.1">
    <property type="nucleotide sequence ID" value="NZ_FOVI01000008.1"/>
</dbReference>
<dbReference type="AlphaFoldDB" id="A0A1I5AH07"/>
<protein>
    <recommendedName>
        <fullName evidence="2">Lipocalin-like domain-containing protein</fullName>
    </recommendedName>
</protein>
<evidence type="ECO:0000259" key="2">
    <source>
        <dbReference type="Pfam" id="PF13648"/>
    </source>
</evidence>
<feature type="signal peptide" evidence="1">
    <location>
        <begin position="1"/>
        <end position="22"/>
    </location>
</feature>
<organism evidence="3 4">
    <name type="scientific">Paenimyroides ummariense</name>
    <dbReference type="NCBI Taxonomy" id="913024"/>
    <lineage>
        <taxon>Bacteria</taxon>
        <taxon>Pseudomonadati</taxon>
        <taxon>Bacteroidota</taxon>
        <taxon>Flavobacteriia</taxon>
        <taxon>Flavobacteriales</taxon>
        <taxon>Flavobacteriaceae</taxon>
        <taxon>Paenimyroides</taxon>
    </lineage>
</organism>
<feature type="domain" description="Lipocalin-like" evidence="2">
    <location>
        <begin position="38"/>
        <end position="135"/>
    </location>
</feature>